<dbReference type="Pfam" id="PF13963">
    <property type="entry name" value="Transpos_assoc"/>
    <property type="match status" value="1"/>
</dbReference>
<dbReference type="AlphaFoldDB" id="A0AAV7DUG2"/>
<evidence type="ECO:0000313" key="3">
    <source>
        <dbReference type="EMBL" id="KAG9439918.1"/>
    </source>
</evidence>
<name>A0AAV7DUG2_ARIFI</name>
<reference evidence="3 4" key="1">
    <citation type="submission" date="2021-07" db="EMBL/GenBank/DDBJ databases">
        <title>The Aristolochia fimbriata genome: insights into angiosperm evolution, floral development and chemical biosynthesis.</title>
        <authorList>
            <person name="Jiao Y."/>
        </authorList>
    </citation>
    <scope>NUCLEOTIDE SEQUENCE [LARGE SCALE GENOMIC DNA]</scope>
    <source>
        <strain evidence="3">IBCAS-2021</strain>
        <tissue evidence="3">Leaf</tissue>
    </source>
</reference>
<accession>A0AAV7DUG2</accession>
<feature type="domain" description="Transposase-associated" evidence="2">
    <location>
        <begin position="7"/>
        <end position="86"/>
    </location>
</feature>
<evidence type="ECO:0000313" key="4">
    <source>
        <dbReference type="Proteomes" id="UP000825729"/>
    </source>
</evidence>
<dbReference type="InterPro" id="IPR029480">
    <property type="entry name" value="Transpos_assoc"/>
</dbReference>
<evidence type="ECO:0000256" key="1">
    <source>
        <dbReference type="SAM" id="MobiDB-lite"/>
    </source>
</evidence>
<feature type="compositionally biased region" description="Low complexity" evidence="1">
    <location>
        <begin position="176"/>
        <end position="200"/>
    </location>
</feature>
<dbReference type="EMBL" id="JAINDJ010000008">
    <property type="protein sequence ID" value="KAG9439918.1"/>
    <property type="molecule type" value="Genomic_DNA"/>
</dbReference>
<keyword evidence="4" id="KW-1185">Reference proteome</keyword>
<dbReference type="Proteomes" id="UP000825729">
    <property type="component" value="Unassembled WGS sequence"/>
</dbReference>
<comment type="caution">
    <text evidence="3">The sequence shown here is derived from an EMBL/GenBank/DDBJ whole genome shotgun (WGS) entry which is preliminary data.</text>
</comment>
<evidence type="ECO:0000259" key="2">
    <source>
        <dbReference type="Pfam" id="PF13963"/>
    </source>
</evidence>
<organism evidence="3 4">
    <name type="scientific">Aristolochia fimbriata</name>
    <name type="common">White veined hardy Dutchman's pipe vine</name>
    <dbReference type="NCBI Taxonomy" id="158543"/>
    <lineage>
        <taxon>Eukaryota</taxon>
        <taxon>Viridiplantae</taxon>
        <taxon>Streptophyta</taxon>
        <taxon>Embryophyta</taxon>
        <taxon>Tracheophyta</taxon>
        <taxon>Spermatophyta</taxon>
        <taxon>Magnoliopsida</taxon>
        <taxon>Magnoliidae</taxon>
        <taxon>Piperales</taxon>
        <taxon>Aristolochiaceae</taxon>
        <taxon>Aristolochia</taxon>
    </lineage>
</organism>
<feature type="region of interest" description="Disordered" evidence="1">
    <location>
        <begin position="172"/>
        <end position="200"/>
    </location>
</feature>
<proteinExistence type="predicted"/>
<sequence>MDYFNDKSWMYKFTNKHERCSAEFVGGVRFFMEFAKQHKGVQGDGVMLYPCARCENKLYLECGVIEYHIVREGFVEGYSTWYIHGESPVADAFLVANKVSSQDPKDLGPILDEVYNGHHGGYERGLGEGWSRAKNTTAVASSQKASQLQEANGKIDGLTEMVRVLHGQVRELREQGNGSSKSGEPSSSGHSNASGCGPSS</sequence>
<protein>
    <recommendedName>
        <fullName evidence="2">Transposase-associated domain-containing protein</fullName>
    </recommendedName>
</protein>
<gene>
    <name evidence="3" type="ORF">H6P81_020083</name>
</gene>